<reference evidence="1 2" key="1">
    <citation type="submission" date="2020-03" db="EMBL/GenBank/DDBJ databases">
        <title>Whole genome shotgun sequence of Phytohabitans houttuyneae NBRC 108639.</title>
        <authorList>
            <person name="Komaki H."/>
            <person name="Tamura T."/>
        </authorList>
    </citation>
    <scope>NUCLEOTIDE SEQUENCE [LARGE SCALE GENOMIC DNA]</scope>
    <source>
        <strain evidence="1 2">NBRC 108639</strain>
    </source>
</reference>
<dbReference type="EMBL" id="BLPF01000001">
    <property type="protein sequence ID" value="GFJ76169.1"/>
    <property type="molecule type" value="Genomic_DNA"/>
</dbReference>
<keyword evidence="2" id="KW-1185">Reference proteome</keyword>
<sequence>MTAPLLPLRVVFHALVIVAPDGRVIATRQPLVPLEPAVTRTVATKPPVHELSDTVAVQPPVPGGGVVTGGEC</sequence>
<dbReference type="AlphaFoldDB" id="A0A6V8K1X2"/>
<comment type="caution">
    <text evidence="1">The sequence shown here is derived from an EMBL/GenBank/DDBJ whole genome shotgun (WGS) entry which is preliminary data.</text>
</comment>
<gene>
    <name evidence="1" type="ORF">Phou_003490</name>
</gene>
<name>A0A6V8K1X2_9ACTN</name>
<evidence type="ECO:0000313" key="1">
    <source>
        <dbReference type="EMBL" id="GFJ76169.1"/>
    </source>
</evidence>
<protein>
    <submittedName>
        <fullName evidence="1">Uncharacterized protein</fullName>
    </submittedName>
</protein>
<proteinExistence type="predicted"/>
<dbReference type="Proteomes" id="UP000482800">
    <property type="component" value="Unassembled WGS sequence"/>
</dbReference>
<accession>A0A6V8K1X2</accession>
<organism evidence="1 2">
    <name type="scientific">Phytohabitans houttuyneae</name>
    <dbReference type="NCBI Taxonomy" id="1076126"/>
    <lineage>
        <taxon>Bacteria</taxon>
        <taxon>Bacillati</taxon>
        <taxon>Actinomycetota</taxon>
        <taxon>Actinomycetes</taxon>
        <taxon>Micromonosporales</taxon>
        <taxon>Micromonosporaceae</taxon>
    </lineage>
</organism>
<evidence type="ECO:0000313" key="2">
    <source>
        <dbReference type="Proteomes" id="UP000482800"/>
    </source>
</evidence>
<reference evidence="1 2" key="2">
    <citation type="submission" date="2020-03" db="EMBL/GenBank/DDBJ databases">
        <authorList>
            <person name="Ichikawa N."/>
            <person name="Kimura A."/>
            <person name="Kitahashi Y."/>
            <person name="Uohara A."/>
        </authorList>
    </citation>
    <scope>NUCLEOTIDE SEQUENCE [LARGE SCALE GENOMIC DNA]</scope>
    <source>
        <strain evidence="1 2">NBRC 108639</strain>
    </source>
</reference>